<comment type="subcellular location">
    <subcellularLocation>
        <location evidence="1 7">Cell membrane</location>
        <topology evidence="1 7">Multi-pass membrane protein</topology>
    </subcellularLocation>
</comment>
<evidence type="ECO:0000256" key="6">
    <source>
        <dbReference type="ARBA" id="ARBA00023136"/>
    </source>
</evidence>
<keyword evidence="4 7" id="KW-0812">Transmembrane</keyword>
<dbReference type="Proteomes" id="UP001165633">
    <property type="component" value="Unassembled WGS sequence"/>
</dbReference>
<keyword evidence="10" id="KW-1185">Reference proteome</keyword>
<feature type="transmembrane region" description="Helical" evidence="7">
    <location>
        <begin position="316"/>
        <end position="335"/>
    </location>
</feature>
<feature type="domain" description="ABC transmembrane type-1" evidence="8">
    <location>
        <begin position="17"/>
        <end position="197"/>
    </location>
</feature>
<feature type="transmembrane region" description="Helical" evidence="7">
    <location>
        <begin position="362"/>
        <end position="383"/>
    </location>
</feature>
<keyword evidence="5 7" id="KW-1133">Transmembrane helix</keyword>
<dbReference type="PANTHER" id="PTHR30151">
    <property type="entry name" value="ALKANE SULFONATE ABC TRANSPORTER-RELATED, MEMBRANE SUBUNIT"/>
    <property type="match status" value="1"/>
</dbReference>
<protein>
    <submittedName>
        <fullName evidence="9">ABC transporter permease subunit</fullName>
    </submittedName>
</protein>
<comment type="similarity">
    <text evidence="7">Belongs to the binding-protein-dependent transport system permease family.</text>
</comment>
<organism evidence="9 10">
    <name type="scientific">Bombella dulcis</name>
    <dbReference type="NCBI Taxonomy" id="2967339"/>
    <lineage>
        <taxon>Bacteria</taxon>
        <taxon>Pseudomonadati</taxon>
        <taxon>Pseudomonadota</taxon>
        <taxon>Alphaproteobacteria</taxon>
        <taxon>Acetobacterales</taxon>
        <taxon>Acetobacteraceae</taxon>
        <taxon>Bombella</taxon>
    </lineage>
</organism>
<dbReference type="Pfam" id="PF00528">
    <property type="entry name" value="BPD_transp_1"/>
    <property type="match status" value="1"/>
</dbReference>
<dbReference type="InterPro" id="IPR000515">
    <property type="entry name" value="MetI-like"/>
</dbReference>
<evidence type="ECO:0000256" key="3">
    <source>
        <dbReference type="ARBA" id="ARBA00022475"/>
    </source>
</evidence>
<evidence type="ECO:0000313" key="10">
    <source>
        <dbReference type="Proteomes" id="UP001165633"/>
    </source>
</evidence>
<dbReference type="Gene3D" id="1.10.3720.10">
    <property type="entry name" value="MetI-like"/>
    <property type="match status" value="1"/>
</dbReference>
<gene>
    <name evidence="9" type="ORF">NQF87_02040</name>
</gene>
<dbReference type="PANTHER" id="PTHR30151:SF0">
    <property type="entry name" value="ABC TRANSPORTER PERMEASE PROTEIN MJ0413-RELATED"/>
    <property type="match status" value="1"/>
</dbReference>
<dbReference type="RefSeq" id="WP_266126749.1">
    <property type="nucleotide sequence ID" value="NZ_JANIDV010000001.1"/>
</dbReference>
<proteinExistence type="inferred from homology"/>
<dbReference type="SUPFAM" id="SSF161098">
    <property type="entry name" value="MetI-like"/>
    <property type="match status" value="1"/>
</dbReference>
<keyword evidence="6 7" id="KW-0472">Membrane</keyword>
<dbReference type="InterPro" id="IPR035906">
    <property type="entry name" value="MetI-like_sf"/>
</dbReference>
<dbReference type="PROSITE" id="PS50928">
    <property type="entry name" value="ABC_TM1"/>
    <property type="match status" value="1"/>
</dbReference>
<keyword evidence="2 7" id="KW-0813">Transport</keyword>
<dbReference type="EMBL" id="JANIDV010000001">
    <property type="protein sequence ID" value="MCX5615761.1"/>
    <property type="molecule type" value="Genomic_DNA"/>
</dbReference>
<evidence type="ECO:0000256" key="5">
    <source>
        <dbReference type="ARBA" id="ARBA00022989"/>
    </source>
</evidence>
<feature type="transmembrane region" description="Helical" evidence="7">
    <location>
        <begin position="294"/>
        <end position="310"/>
    </location>
</feature>
<evidence type="ECO:0000259" key="8">
    <source>
        <dbReference type="PROSITE" id="PS50928"/>
    </source>
</evidence>
<accession>A0ABT3WFV1</accession>
<feature type="transmembrane region" description="Helical" evidence="7">
    <location>
        <begin position="65"/>
        <end position="87"/>
    </location>
</feature>
<evidence type="ECO:0000256" key="7">
    <source>
        <dbReference type="RuleBase" id="RU363032"/>
    </source>
</evidence>
<evidence type="ECO:0000313" key="9">
    <source>
        <dbReference type="EMBL" id="MCX5615761.1"/>
    </source>
</evidence>
<evidence type="ECO:0000256" key="4">
    <source>
        <dbReference type="ARBA" id="ARBA00022692"/>
    </source>
</evidence>
<evidence type="ECO:0000256" key="2">
    <source>
        <dbReference type="ARBA" id="ARBA00022448"/>
    </source>
</evidence>
<feature type="transmembrane region" description="Helical" evidence="7">
    <location>
        <begin position="234"/>
        <end position="254"/>
    </location>
</feature>
<evidence type="ECO:0000256" key="1">
    <source>
        <dbReference type="ARBA" id="ARBA00004651"/>
    </source>
</evidence>
<name>A0ABT3WFV1_9PROT</name>
<feature type="transmembrane region" description="Helical" evidence="7">
    <location>
        <begin position="260"/>
        <end position="282"/>
    </location>
</feature>
<sequence>MLPLSPLPTPWEDMLWTLGKVATALLFVVLGYCLLLSIAACSTYLKRVLTKLTVVLAEIPAFCLLGFFCAIFPSFWSVAGVACYSLLARTVHESLKAGNEIPSSYLKTARALRLDRWQSFWRLHMPFAFPDLVRTVLRGLPGFWLQILGGELAVSLFLPHTSPGLGKMFLQAVQRKEQLVAFGILALMMMLIFLVQHGFIRPLRGYGRHYAVCDLAKAEIDKYNDRPSFCRTHYVAGATGTLLASILLSCGFWGFPGPFIALLVAILMNGIFWGVVGGLLLGLSMDIRKKFRKCCLIAALIPVFLFYMVFPVSYLAFIVPALAIVSISGWAFFLYDSNASGRQFVMMGRYLRLPLLSRWKDIRFPLLSPALLQAAIMALPFFWDNVYMIALLKQGTYHLTILQAHTYGMQGILLILMTLLAISVRWGVFIPLQERMSHRYRI</sequence>
<reference evidence="9" key="1">
    <citation type="submission" date="2022-07" db="EMBL/GenBank/DDBJ databases">
        <title>Bombella genomes.</title>
        <authorList>
            <person name="Harer L."/>
            <person name="Styblova S."/>
            <person name="Ehrmann M."/>
        </authorList>
    </citation>
    <scope>NUCLEOTIDE SEQUENCE</scope>
    <source>
        <strain evidence="9">TMW 2.2559</strain>
    </source>
</reference>
<feature type="transmembrane region" description="Helical" evidence="7">
    <location>
        <begin position="21"/>
        <end position="45"/>
    </location>
</feature>
<comment type="caution">
    <text evidence="9">The sequence shown here is derived from an EMBL/GenBank/DDBJ whole genome shotgun (WGS) entry which is preliminary data.</text>
</comment>
<keyword evidence="3" id="KW-1003">Cell membrane</keyword>
<feature type="transmembrane region" description="Helical" evidence="7">
    <location>
        <begin position="412"/>
        <end position="432"/>
    </location>
</feature>
<feature type="transmembrane region" description="Helical" evidence="7">
    <location>
        <begin position="179"/>
        <end position="200"/>
    </location>
</feature>